<gene>
    <name evidence="2" type="ORF">DMC30DRAFT_386781</name>
</gene>
<evidence type="ECO:0000313" key="3">
    <source>
        <dbReference type="Proteomes" id="UP000311382"/>
    </source>
</evidence>
<evidence type="ECO:0000313" key="2">
    <source>
        <dbReference type="EMBL" id="TNY24560.1"/>
    </source>
</evidence>
<name>A0A5C5G648_9BASI</name>
<evidence type="ECO:0000256" key="1">
    <source>
        <dbReference type="SAM" id="MobiDB-lite"/>
    </source>
</evidence>
<reference evidence="2 3" key="1">
    <citation type="submission" date="2019-03" db="EMBL/GenBank/DDBJ databases">
        <title>Rhodosporidium diobovatum UCD-FST 08-225 genome sequencing, assembly, and annotation.</title>
        <authorList>
            <person name="Fakankun I.U."/>
            <person name="Fristensky B."/>
            <person name="Levin D.B."/>
        </authorList>
    </citation>
    <scope>NUCLEOTIDE SEQUENCE [LARGE SCALE GENOMIC DNA]</scope>
    <source>
        <strain evidence="2 3">UCD-FST 08-225</strain>
    </source>
</reference>
<organism evidence="2 3">
    <name type="scientific">Rhodotorula diobovata</name>
    <dbReference type="NCBI Taxonomy" id="5288"/>
    <lineage>
        <taxon>Eukaryota</taxon>
        <taxon>Fungi</taxon>
        <taxon>Dikarya</taxon>
        <taxon>Basidiomycota</taxon>
        <taxon>Pucciniomycotina</taxon>
        <taxon>Microbotryomycetes</taxon>
        <taxon>Sporidiobolales</taxon>
        <taxon>Sporidiobolaceae</taxon>
        <taxon>Rhodotorula</taxon>
    </lineage>
</organism>
<comment type="caution">
    <text evidence="2">The sequence shown here is derived from an EMBL/GenBank/DDBJ whole genome shotgun (WGS) entry which is preliminary data.</text>
</comment>
<accession>A0A5C5G648</accession>
<protein>
    <submittedName>
        <fullName evidence="2">Uncharacterized protein</fullName>
    </submittedName>
</protein>
<keyword evidence="3" id="KW-1185">Reference proteome</keyword>
<dbReference type="AlphaFoldDB" id="A0A5C5G648"/>
<sequence length="353" mass="34510">MLSTMRSRLPSWLTICARWCCGWWWGWCAAAAAAGGAAITAAGAAAPTTGARSVSTDPRGDPPAAEPAREWREMDPPGPTTPDRLLRCRRLCPSTLCVWIFMWGLFSRIPASKRDCVGVVACTGVAAAELGGEPMTARVDEGVSAPVAEGVNVSSVKRDTGVRLSTGSSPAAGAPVARTVGVAAAAVGTSGWFDVGATAGCAAGCSTGTAVAADGAAAAGDSAVGAPVPIAGRGPSSRSRDVKSAAPAAPAPAPASPAPTSGALLCSSFWSSYCSAEIGCSTTGCGADSLERCAMSCMAGVTPGAPAATVGPAVATSSVAALPAASWAGSSARGAPSTPVVSGFESSMCGTVG</sequence>
<feature type="region of interest" description="Disordered" evidence="1">
    <location>
        <begin position="222"/>
        <end position="257"/>
    </location>
</feature>
<feature type="region of interest" description="Disordered" evidence="1">
    <location>
        <begin position="49"/>
        <end position="80"/>
    </location>
</feature>
<dbReference type="Proteomes" id="UP000311382">
    <property type="component" value="Unassembled WGS sequence"/>
</dbReference>
<proteinExistence type="predicted"/>
<dbReference type="EMBL" id="SOZI01000002">
    <property type="protein sequence ID" value="TNY24560.1"/>
    <property type="molecule type" value="Genomic_DNA"/>
</dbReference>